<keyword evidence="1" id="KW-0812">Transmembrane</keyword>
<feature type="transmembrane region" description="Helical" evidence="1">
    <location>
        <begin position="220"/>
        <end position="242"/>
    </location>
</feature>
<organism evidence="3">
    <name type="scientific">Deinococcus sonorensis KR-87</name>
    <dbReference type="NCBI Taxonomy" id="694439"/>
    <lineage>
        <taxon>Bacteria</taxon>
        <taxon>Thermotogati</taxon>
        <taxon>Deinococcota</taxon>
        <taxon>Deinococci</taxon>
        <taxon>Deinococcales</taxon>
        <taxon>Deinococcaceae</taxon>
        <taxon>Deinococcus</taxon>
    </lineage>
</organism>
<dbReference type="EMBL" id="CP158299">
    <property type="protein sequence ID" value="XBV87112.1"/>
    <property type="molecule type" value="Genomic_DNA"/>
</dbReference>
<feature type="domain" description="Glucodextranase-like C-terminal" evidence="2">
    <location>
        <begin position="10"/>
        <end position="141"/>
    </location>
</feature>
<accession>A0AAU7UF61</accession>
<evidence type="ECO:0000313" key="3">
    <source>
        <dbReference type="EMBL" id="XBV87112.1"/>
    </source>
</evidence>
<dbReference type="Gene3D" id="2.60.40.1190">
    <property type="match status" value="1"/>
</dbReference>
<name>A0AAU7UF61_9DEIO</name>
<protein>
    <submittedName>
        <fullName evidence="3">Glucodextranase DOMON-like domain-containing protein</fullName>
    </submittedName>
</protein>
<sequence length="245" mass="25781">MLLAAAALLTVPDATGDMRGDGSYVLPTRPALNPDALDLRELQVQDVGGRLQLRVGLGAVQNLWNAPLGYSAGVLDVFVKSRLGGATDLAGLGFSAAGSGGWQYHLRVSGFGSSLEFVPDGQTRPQPRTTPLTVQLSGSTVVIGTPIPSGQYSYWVTMSVYSPFTPDGYLRPSTGGGESSLQVTALNAPLPVDVIGVTPQAQAYRTHQLGAVGQTRDRRALLLLLLAVAGLVLAVVFTVLVWRKR</sequence>
<dbReference type="KEGG" id="dsc:ABOD76_08585"/>
<dbReference type="AlphaFoldDB" id="A0AAU7UF61"/>
<dbReference type="InterPro" id="IPR019248">
    <property type="entry name" value="Glucodextran_C"/>
</dbReference>
<evidence type="ECO:0000256" key="1">
    <source>
        <dbReference type="SAM" id="Phobius"/>
    </source>
</evidence>
<gene>
    <name evidence="3" type="ORF">ABOD76_08585</name>
</gene>
<dbReference type="RefSeq" id="WP_350245232.1">
    <property type="nucleotide sequence ID" value="NZ_CP158299.1"/>
</dbReference>
<reference evidence="3" key="1">
    <citation type="submission" date="2024-06" db="EMBL/GenBank/DDBJ databases">
        <title>Draft Genome Sequence of Deinococcus sonorensis Type Strain KR-87, a Biofilm Producing Representative of the Genus Deinococcus.</title>
        <authorList>
            <person name="Boren L.S."/>
            <person name="Grosso R.A."/>
            <person name="Hugenberg-Cox A.N."/>
            <person name="Hill J.T.E."/>
            <person name="Albert C.M."/>
            <person name="Tuohy J.M."/>
        </authorList>
    </citation>
    <scope>NUCLEOTIDE SEQUENCE</scope>
    <source>
        <strain evidence="3">KR-87</strain>
    </source>
</reference>
<evidence type="ECO:0000259" key="2">
    <source>
        <dbReference type="Pfam" id="PF09985"/>
    </source>
</evidence>
<dbReference type="Pfam" id="PF09985">
    <property type="entry name" value="Glucodextran_C"/>
    <property type="match status" value="1"/>
</dbReference>
<keyword evidence="1" id="KW-1133">Transmembrane helix</keyword>
<proteinExistence type="predicted"/>
<keyword evidence="1" id="KW-0472">Membrane</keyword>
<dbReference type="SUPFAM" id="SSF49344">
    <property type="entry name" value="CBD9-like"/>
    <property type="match status" value="1"/>
</dbReference>